<protein>
    <recommendedName>
        <fullName evidence="5">Secreted protein</fullName>
    </recommendedName>
</protein>
<keyword evidence="4" id="KW-1185">Reference proteome</keyword>
<comment type="caution">
    <text evidence="3">The sequence shown here is derived from an EMBL/GenBank/DDBJ whole genome shotgun (WGS) entry which is preliminary data.</text>
</comment>
<dbReference type="Proteomes" id="UP001595834">
    <property type="component" value="Unassembled WGS sequence"/>
</dbReference>
<dbReference type="RefSeq" id="WP_381227965.1">
    <property type="nucleotide sequence ID" value="NZ_BAAASQ010000016.1"/>
</dbReference>
<sequence>MKVAAVLAGSLAVVGAAAPAFAAGNITPPAAPAFKAGELTPMSLNGGLDTIAQNVADANLSDVQPIHTSLLTPEADDSLHHTVVGTAKSIRKTDGATSPDQLIGGLPVG</sequence>
<gene>
    <name evidence="3" type="ORF">ACFPFX_24450</name>
</gene>
<feature type="signal peptide" evidence="2">
    <location>
        <begin position="1"/>
        <end position="22"/>
    </location>
</feature>
<feature type="region of interest" description="Disordered" evidence="1">
    <location>
        <begin position="90"/>
        <end position="109"/>
    </location>
</feature>
<evidence type="ECO:0000313" key="4">
    <source>
        <dbReference type="Proteomes" id="UP001595834"/>
    </source>
</evidence>
<proteinExistence type="predicted"/>
<feature type="chain" id="PRO_5046713622" description="Secreted protein" evidence="2">
    <location>
        <begin position="23"/>
        <end position="109"/>
    </location>
</feature>
<accession>A0ABV9UTI7</accession>
<evidence type="ECO:0000313" key="3">
    <source>
        <dbReference type="EMBL" id="MFC4959447.1"/>
    </source>
</evidence>
<organism evidence="3 4">
    <name type="scientific">Streptomyces mauvecolor</name>
    <dbReference type="NCBI Taxonomy" id="58345"/>
    <lineage>
        <taxon>Bacteria</taxon>
        <taxon>Bacillati</taxon>
        <taxon>Actinomycetota</taxon>
        <taxon>Actinomycetes</taxon>
        <taxon>Kitasatosporales</taxon>
        <taxon>Streptomycetaceae</taxon>
        <taxon>Streptomyces</taxon>
    </lineage>
</organism>
<dbReference type="EMBL" id="JBHSIZ010000030">
    <property type="protein sequence ID" value="MFC4959447.1"/>
    <property type="molecule type" value="Genomic_DNA"/>
</dbReference>
<evidence type="ECO:0000256" key="2">
    <source>
        <dbReference type="SAM" id="SignalP"/>
    </source>
</evidence>
<evidence type="ECO:0008006" key="5">
    <source>
        <dbReference type="Google" id="ProtNLM"/>
    </source>
</evidence>
<keyword evidence="2" id="KW-0732">Signal</keyword>
<evidence type="ECO:0000256" key="1">
    <source>
        <dbReference type="SAM" id="MobiDB-lite"/>
    </source>
</evidence>
<reference evidence="4" key="1">
    <citation type="journal article" date="2019" name="Int. J. Syst. Evol. Microbiol.">
        <title>The Global Catalogue of Microorganisms (GCM) 10K type strain sequencing project: providing services to taxonomists for standard genome sequencing and annotation.</title>
        <authorList>
            <consortium name="The Broad Institute Genomics Platform"/>
            <consortium name="The Broad Institute Genome Sequencing Center for Infectious Disease"/>
            <person name="Wu L."/>
            <person name="Ma J."/>
        </authorList>
    </citation>
    <scope>NUCLEOTIDE SEQUENCE [LARGE SCALE GENOMIC DNA]</scope>
    <source>
        <strain evidence="4">CCM 7224</strain>
    </source>
</reference>
<name>A0ABV9UTI7_9ACTN</name>